<evidence type="ECO:0000256" key="1">
    <source>
        <dbReference type="ARBA" id="ARBA00008791"/>
    </source>
</evidence>
<dbReference type="PRINTS" id="PR01438">
    <property type="entry name" value="UNVRSLSTRESS"/>
</dbReference>
<accession>A0ABT1Q4G2</accession>
<dbReference type="PANTHER" id="PTHR46553:SF3">
    <property type="entry name" value="ADENINE NUCLEOTIDE ALPHA HYDROLASES-LIKE SUPERFAMILY PROTEIN"/>
    <property type="match status" value="1"/>
</dbReference>
<dbReference type="RefSeq" id="WP_255923894.1">
    <property type="nucleotide sequence ID" value="NZ_JANFNG010000042.1"/>
</dbReference>
<dbReference type="InterPro" id="IPR006015">
    <property type="entry name" value="Universal_stress_UspA"/>
</dbReference>
<dbReference type="InterPro" id="IPR014729">
    <property type="entry name" value="Rossmann-like_a/b/a_fold"/>
</dbReference>
<dbReference type="SUPFAM" id="SSF52402">
    <property type="entry name" value="Adenine nucleotide alpha hydrolases-like"/>
    <property type="match status" value="1"/>
</dbReference>
<keyword evidence="4" id="KW-1185">Reference proteome</keyword>
<dbReference type="PANTHER" id="PTHR46553">
    <property type="entry name" value="ADENINE NUCLEOTIDE ALPHA HYDROLASES-LIKE SUPERFAMILY PROTEIN"/>
    <property type="match status" value="1"/>
</dbReference>
<name>A0ABT1Q4G2_9ACTN</name>
<evidence type="ECO:0000313" key="4">
    <source>
        <dbReference type="Proteomes" id="UP001057702"/>
    </source>
</evidence>
<organism evidence="3 4">
    <name type="scientific">Streptomyces humicola</name>
    <dbReference type="NCBI Taxonomy" id="2953240"/>
    <lineage>
        <taxon>Bacteria</taxon>
        <taxon>Bacillati</taxon>
        <taxon>Actinomycetota</taxon>
        <taxon>Actinomycetes</taxon>
        <taxon>Kitasatosporales</taxon>
        <taxon>Streptomycetaceae</taxon>
        <taxon>Streptomyces</taxon>
    </lineage>
</organism>
<dbReference type="Pfam" id="PF00582">
    <property type="entry name" value="Usp"/>
    <property type="match status" value="1"/>
</dbReference>
<comment type="similarity">
    <text evidence="1">Belongs to the universal stress protein A family.</text>
</comment>
<proteinExistence type="inferred from homology"/>
<sequence length="159" mass="16652">MADQEATVPRIVVGVDGSEPSKAALRWALRHAELTSGVVEAVIAWEFPYLRYGYGWTPPTAGADELFDYEGTAEVILTRAIDEVVGTGGRNSIRTRVARGNAAAVLLEAARGAELLVVGNRGHGGFAEALLGSVGQHCVQHAPCPVVVIRGQGAHGRAA</sequence>
<evidence type="ECO:0000259" key="2">
    <source>
        <dbReference type="Pfam" id="PF00582"/>
    </source>
</evidence>
<feature type="domain" description="UspA" evidence="2">
    <location>
        <begin position="10"/>
        <end position="150"/>
    </location>
</feature>
<dbReference type="Proteomes" id="UP001057702">
    <property type="component" value="Unassembled WGS sequence"/>
</dbReference>
<dbReference type="EMBL" id="JANFNG010000042">
    <property type="protein sequence ID" value="MCQ4084813.1"/>
    <property type="molecule type" value="Genomic_DNA"/>
</dbReference>
<protein>
    <submittedName>
        <fullName evidence="3">Universal stress protein</fullName>
    </submittedName>
</protein>
<dbReference type="InterPro" id="IPR006016">
    <property type="entry name" value="UspA"/>
</dbReference>
<reference evidence="3" key="1">
    <citation type="submission" date="2022-06" db="EMBL/GenBank/DDBJ databases">
        <title>Draft genome sequence of Streptomyces sp. RB6PN25 isolated from peat swamp forest in Thailand.</title>
        <authorList>
            <person name="Duangmal K."/>
            <person name="Klaysubun C."/>
        </authorList>
    </citation>
    <scope>NUCLEOTIDE SEQUENCE</scope>
    <source>
        <strain evidence="3">RB6PN25</strain>
    </source>
</reference>
<gene>
    <name evidence="3" type="ORF">NGB36_30650</name>
</gene>
<evidence type="ECO:0000313" key="3">
    <source>
        <dbReference type="EMBL" id="MCQ4084813.1"/>
    </source>
</evidence>
<dbReference type="Gene3D" id="3.40.50.620">
    <property type="entry name" value="HUPs"/>
    <property type="match status" value="1"/>
</dbReference>
<dbReference type="CDD" id="cd23659">
    <property type="entry name" value="USP_At3g01520-like"/>
    <property type="match status" value="1"/>
</dbReference>
<comment type="caution">
    <text evidence="3">The sequence shown here is derived from an EMBL/GenBank/DDBJ whole genome shotgun (WGS) entry which is preliminary data.</text>
</comment>